<dbReference type="InterPro" id="IPR039437">
    <property type="entry name" value="FrzH/put_lumazine-bd"/>
</dbReference>
<dbReference type="STRING" id="1237149.C900_01302"/>
<keyword evidence="3" id="KW-1185">Reference proteome</keyword>
<dbReference type="SUPFAM" id="SSF54427">
    <property type="entry name" value="NTF2-like"/>
    <property type="match status" value="1"/>
</dbReference>
<dbReference type="PANTHER" id="PTHR19328:SF75">
    <property type="entry name" value="ALDOSE SUGAR DEHYDROGENASE YLII"/>
    <property type="match status" value="1"/>
</dbReference>
<dbReference type="Pfam" id="PF12893">
    <property type="entry name" value="Lumazine_bd_2"/>
    <property type="match status" value="1"/>
</dbReference>
<dbReference type="PATRIC" id="fig|1237149.3.peg.1401"/>
<comment type="caution">
    <text evidence="2">The sequence shown here is derived from an EMBL/GenBank/DDBJ whole genome shotgun (WGS) entry which is preliminary data.</text>
</comment>
<organism evidence="2 3">
    <name type="scientific">Fulvivirga imtechensis AK7</name>
    <dbReference type="NCBI Taxonomy" id="1237149"/>
    <lineage>
        <taxon>Bacteria</taxon>
        <taxon>Pseudomonadati</taxon>
        <taxon>Bacteroidota</taxon>
        <taxon>Cytophagia</taxon>
        <taxon>Cytophagales</taxon>
        <taxon>Fulvivirgaceae</taxon>
        <taxon>Fulvivirga</taxon>
    </lineage>
</organism>
<proteinExistence type="predicted"/>
<dbReference type="eggNOG" id="COG2133">
    <property type="taxonomic scope" value="Bacteria"/>
</dbReference>
<reference evidence="2 3" key="1">
    <citation type="submission" date="2012-12" db="EMBL/GenBank/DDBJ databases">
        <title>Genome assembly of Fulvivirga imtechensis AK7.</title>
        <authorList>
            <person name="Nupur N."/>
            <person name="Khatri I."/>
            <person name="Kumar R."/>
            <person name="Subramanian S."/>
            <person name="Pinnaka A."/>
        </authorList>
    </citation>
    <scope>NUCLEOTIDE SEQUENCE [LARGE SCALE GENOMIC DNA]</scope>
    <source>
        <strain evidence="2 3">AK7</strain>
    </source>
</reference>
<dbReference type="AlphaFoldDB" id="L8JY05"/>
<dbReference type="Gene3D" id="2.120.10.30">
    <property type="entry name" value="TolB, C-terminal domain"/>
    <property type="match status" value="1"/>
</dbReference>
<dbReference type="InterPro" id="IPR011041">
    <property type="entry name" value="Quinoprot_gluc/sorb_DH_b-prop"/>
</dbReference>
<dbReference type="InterPro" id="IPR012938">
    <property type="entry name" value="Glc/Sorbosone_DH"/>
</dbReference>
<protein>
    <recommendedName>
        <fullName evidence="1">Glucose/Sorbosone dehydrogenase domain-containing protein</fullName>
    </recommendedName>
</protein>
<dbReference type="Proteomes" id="UP000011135">
    <property type="component" value="Unassembled WGS sequence"/>
</dbReference>
<dbReference type="Pfam" id="PF07995">
    <property type="entry name" value="GSDH"/>
    <property type="match status" value="1"/>
</dbReference>
<dbReference type="InterPro" id="IPR011042">
    <property type="entry name" value="6-blade_b-propeller_TolB-like"/>
</dbReference>
<dbReference type="EMBL" id="AMZN01000019">
    <property type="protein sequence ID" value="ELR72524.1"/>
    <property type="molecule type" value="Genomic_DNA"/>
</dbReference>
<name>L8JY05_9BACT</name>
<accession>L8JY05</accession>
<sequence>MSIRLIILFTVLSTQLFGQSDHEKINAVIQKFIKGTVYNYPDTILSAFHPGTTMFLHTGTNEVREMTIEEYAALYSRREPGTKNNRPSQLVTINQVLDVAYARLEVTVPYFGNRFNDLLLLKKFPETGWKIVAKVTSAEPIPKKPEEQMTKPVKETVLRGLNRPWSMAFLSENDVLIAEKDGTLLRVNLDTKERSEISGIPQDVARAVTIDTTKFKKGVFPSALHGQTQSFNAGWFQILLDPDFEKNRFIYLSYAVENKERESTTKVIRGVLKGNSLSNVETLFEAAPYTHGLFHFGGGMIFGPDKKLYISTGERNLFEYLNPPLPTAQDVTDKRGKIIRINPDGSIPADNPDFGPNAVKGLFATGIRATQGFAFDPISQKIWFSEHGTIQGDELNILTSGVNYGWPFRTTGKYRTPDYQPEIPEGLVFEEPVYFWDKTVAPTGLTFYFGREFPLWEGNLLVPGLSKGSLWRMTIENDKVVAAEELFITDRVRLRKAIVSPRGQLYLLTDEEDGQLIRVYNSNN</sequence>
<dbReference type="OrthoDB" id="9770043at2"/>
<dbReference type="Gene3D" id="3.10.450.50">
    <property type="match status" value="1"/>
</dbReference>
<evidence type="ECO:0000313" key="2">
    <source>
        <dbReference type="EMBL" id="ELR72524.1"/>
    </source>
</evidence>
<feature type="domain" description="Glucose/Sorbosone dehydrogenase" evidence="1">
    <location>
        <begin position="161"/>
        <end position="518"/>
    </location>
</feature>
<dbReference type="PANTHER" id="PTHR19328">
    <property type="entry name" value="HEDGEHOG-INTERACTING PROTEIN"/>
    <property type="match status" value="1"/>
</dbReference>
<dbReference type="InterPro" id="IPR032710">
    <property type="entry name" value="NTF2-like_dom_sf"/>
</dbReference>
<dbReference type="SUPFAM" id="SSF50952">
    <property type="entry name" value="Soluble quinoprotein glucose dehydrogenase"/>
    <property type="match status" value="1"/>
</dbReference>
<evidence type="ECO:0000313" key="3">
    <source>
        <dbReference type="Proteomes" id="UP000011135"/>
    </source>
</evidence>
<dbReference type="RefSeq" id="WP_009578877.1">
    <property type="nucleotide sequence ID" value="NZ_AMZN01000019.1"/>
</dbReference>
<evidence type="ECO:0000259" key="1">
    <source>
        <dbReference type="Pfam" id="PF07995"/>
    </source>
</evidence>
<gene>
    <name evidence="2" type="ORF">C900_01302</name>
</gene>